<dbReference type="PANTHER" id="PTHR21629:SF10">
    <property type="entry name" value="C6 DOMAIN-CONTAINING PROTEIN"/>
    <property type="match status" value="1"/>
</dbReference>
<sequence length="168" mass="18137">MPQYLSLIPPCIQMISAFSIFLIFIPWTFIHACIPTQQIETTTYPYIAPTTITVLTTTTTTTTTTVTPDCVSCTVGLLTFTTANFGDMTPIQTPGTDANNCAILTLTCQGTPVDPLNNVYLIYYSDSKVPRDAGADSGTGSIQTVLTCVNGVWDKGGYEINEVECQVL</sequence>
<dbReference type="Pfam" id="PF01681">
    <property type="entry name" value="C6"/>
    <property type="match status" value="1"/>
</dbReference>
<gene>
    <name evidence="3" type="ORF">CELE_Y37H2A.10</name>
    <name evidence="3 5" type="ORF">Y37H2A.10</name>
</gene>
<dbReference type="AGR" id="WB:WBGene00012570"/>
<keyword evidence="1" id="KW-1133">Transmembrane helix</keyword>
<feature type="transmembrane region" description="Helical" evidence="1">
    <location>
        <begin position="7"/>
        <end position="29"/>
    </location>
</feature>
<dbReference type="WormBase" id="Y37H2A.10c">
    <property type="protein sequence ID" value="CE54434"/>
    <property type="gene ID" value="WBGene00012570"/>
</dbReference>
<dbReference type="PANTHER" id="PTHR21629">
    <property type="entry name" value="C6 DOMAIN-CONTAINING PROTEIN"/>
    <property type="match status" value="1"/>
</dbReference>
<accession>A0A8S4QBE7</accession>
<dbReference type="EMBL" id="BX284605">
    <property type="protein sequence ID" value="CAH2188501.1"/>
    <property type="molecule type" value="Genomic_DNA"/>
</dbReference>
<dbReference type="AlphaFoldDB" id="A0A8S4QBE7"/>
<evidence type="ECO:0000313" key="3">
    <source>
        <dbReference type="EMBL" id="CAH2188501.1"/>
    </source>
</evidence>
<evidence type="ECO:0000313" key="5">
    <source>
        <dbReference type="WormBase" id="Y37H2A.10c"/>
    </source>
</evidence>
<evidence type="ECO:0000313" key="4">
    <source>
        <dbReference type="Proteomes" id="UP000001940"/>
    </source>
</evidence>
<dbReference type="SMR" id="A0A8S4QBE7"/>
<organism evidence="3 4">
    <name type="scientific">Caenorhabditis elegans</name>
    <dbReference type="NCBI Taxonomy" id="6239"/>
    <lineage>
        <taxon>Eukaryota</taxon>
        <taxon>Metazoa</taxon>
        <taxon>Ecdysozoa</taxon>
        <taxon>Nematoda</taxon>
        <taxon>Chromadorea</taxon>
        <taxon>Rhabditida</taxon>
        <taxon>Rhabditina</taxon>
        <taxon>Rhabditomorpha</taxon>
        <taxon>Rhabditoidea</taxon>
        <taxon>Rhabditidae</taxon>
        <taxon>Peloderinae</taxon>
        <taxon>Caenorhabditis</taxon>
    </lineage>
</organism>
<evidence type="ECO:0000259" key="2">
    <source>
        <dbReference type="SMART" id="SM01048"/>
    </source>
</evidence>
<feature type="domain" description="C6" evidence="2">
    <location>
        <begin position="70"/>
        <end position="165"/>
    </location>
</feature>
<name>A0A8S4QBE7_CAEEL</name>
<proteinExistence type="predicted"/>
<evidence type="ECO:0000256" key="1">
    <source>
        <dbReference type="SAM" id="Phobius"/>
    </source>
</evidence>
<dbReference type="SMART" id="SM01048">
    <property type="entry name" value="C6"/>
    <property type="match status" value="1"/>
</dbReference>
<keyword evidence="1" id="KW-0812">Transmembrane</keyword>
<reference evidence="3 4" key="1">
    <citation type="journal article" date="1998" name="Science">
        <title>Genome sequence of the nematode C. elegans: a platform for investigating biology.</title>
        <authorList>
            <consortium name="The C. elegans sequencing consortium"/>
            <person name="Sulson J.E."/>
            <person name="Waterston R."/>
        </authorList>
    </citation>
    <scope>NUCLEOTIDE SEQUENCE [LARGE SCALE GENOMIC DNA]</scope>
    <source>
        <strain evidence="3 4">Bristol N2</strain>
    </source>
</reference>
<protein>
    <submittedName>
        <fullName evidence="3">C6 domain-containing protein</fullName>
    </submittedName>
</protein>
<dbReference type="InterPro" id="IPR002601">
    <property type="entry name" value="C6_domain"/>
</dbReference>
<keyword evidence="4" id="KW-1185">Reference proteome</keyword>
<dbReference type="Proteomes" id="UP000001940">
    <property type="component" value="Chromosome V"/>
</dbReference>
<keyword evidence="1" id="KW-0472">Membrane</keyword>